<evidence type="ECO:0000256" key="3">
    <source>
        <dbReference type="ARBA" id="ARBA00005790"/>
    </source>
</evidence>
<dbReference type="AlphaFoldDB" id="A0A1H8NN81"/>
<dbReference type="Proteomes" id="UP000198847">
    <property type="component" value="Unassembled WGS sequence"/>
</dbReference>
<organism evidence="15 16">
    <name type="scientific">Propionispora vibrioides</name>
    <dbReference type="NCBI Taxonomy" id="112903"/>
    <lineage>
        <taxon>Bacteria</taxon>
        <taxon>Bacillati</taxon>
        <taxon>Bacillota</taxon>
        <taxon>Negativicutes</taxon>
        <taxon>Selenomonadales</taxon>
        <taxon>Sporomusaceae</taxon>
        <taxon>Propionispora</taxon>
    </lineage>
</organism>
<evidence type="ECO:0000256" key="10">
    <source>
        <dbReference type="ARBA" id="ARBA00022840"/>
    </source>
</evidence>
<dbReference type="CDD" id="cd00071">
    <property type="entry name" value="GMPK"/>
    <property type="match status" value="1"/>
</dbReference>
<accession>A0A1H8NN81</accession>
<reference evidence="15 16" key="1">
    <citation type="submission" date="2016-10" db="EMBL/GenBank/DDBJ databases">
        <authorList>
            <person name="de Groot N.N."/>
        </authorList>
    </citation>
    <scope>NUCLEOTIDE SEQUENCE [LARGE SCALE GENOMIC DNA]</scope>
    <source>
        <strain evidence="15 16">DSM 13305</strain>
    </source>
</reference>
<dbReference type="NCBIfam" id="TIGR03263">
    <property type="entry name" value="guanyl_kin"/>
    <property type="match status" value="1"/>
</dbReference>
<feature type="domain" description="Guanylate kinase-like" evidence="14">
    <location>
        <begin position="5"/>
        <end position="183"/>
    </location>
</feature>
<keyword evidence="16" id="KW-1185">Reference proteome</keyword>
<evidence type="ECO:0000256" key="5">
    <source>
        <dbReference type="ARBA" id="ARBA00016296"/>
    </source>
</evidence>
<evidence type="ECO:0000256" key="1">
    <source>
        <dbReference type="ARBA" id="ARBA00003531"/>
    </source>
</evidence>
<dbReference type="RefSeq" id="WP_091743494.1">
    <property type="nucleotide sequence ID" value="NZ_FODY01000001.1"/>
</dbReference>
<keyword evidence="9 13" id="KW-0418">Kinase</keyword>
<dbReference type="EC" id="2.7.4.8" evidence="4 13"/>
<dbReference type="GO" id="GO:0004385">
    <property type="term" value="F:GMP kinase activity"/>
    <property type="evidence" value="ECO:0007669"/>
    <property type="project" value="UniProtKB-UniRule"/>
</dbReference>
<dbReference type="GO" id="GO:0005524">
    <property type="term" value="F:ATP binding"/>
    <property type="evidence" value="ECO:0007669"/>
    <property type="project" value="UniProtKB-UniRule"/>
</dbReference>
<evidence type="ECO:0000256" key="2">
    <source>
        <dbReference type="ARBA" id="ARBA00004496"/>
    </source>
</evidence>
<comment type="similarity">
    <text evidence="3 13">Belongs to the guanylate kinase family.</text>
</comment>
<dbReference type="InterPro" id="IPR008145">
    <property type="entry name" value="GK/Ca_channel_bsu"/>
</dbReference>
<name>A0A1H8NN81_9FIRM</name>
<comment type="catalytic activity">
    <reaction evidence="12 13">
        <text>GMP + ATP = GDP + ADP</text>
        <dbReference type="Rhea" id="RHEA:20780"/>
        <dbReference type="ChEBI" id="CHEBI:30616"/>
        <dbReference type="ChEBI" id="CHEBI:58115"/>
        <dbReference type="ChEBI" id="CHEBI:58189"/>
        <dbReference type="ChEBI" id="CHEBI:456216"/>
        <dbReference type="EC" id="2.7.4.8"/>
    </reaction>
</comment>
<dbReference type="FunFam" id="3.30.63.10:FF:000002">
    <property type="entry name" value="Guanylate kinase 1"/>
    <property type="match status" value="1"/>
</dbReference>
<evidence type="ECO:0000256" key="11">
    <source>
        <dbReference type="ARBA" id="ARBA00030128"/>
    </source>
</evidence>
<dbReference type="InterPro" id="IPR020590">
    <property type="entry name" value="Guanylate_kinase_CS"/>
</dbReference>
<evidence type="ECO:0000256" key="4">
    <source>
        <dbReference type="ARBA" id="ARBA00012961"/>
    </source>
</evidence>
<evidence type="ECO:0000256" key="12">
    <source>
        <dbReference type="ARBA" id="ARBA00048594"/>
    </source>
</evidence>
<dbReference type="PANTHER" id="PTHR23117:SF13">
    <property type="entry name" value="GUANYLATE KINASE"/>
    <property type="match status" value="1"/>
</dbReference>
<dbReference type="PROSITE" id="PS00856">
    <property type="entry name" value="GUANYLATE_KINASE_1"/>
    <property type="match status" value="1"/>
</dbReference>
<dbReference type="Gene3D" id="3.30.63.10">
    <property type="entry name" value="Guanylate Kinase phosphate binding domain"/>
    <property type="match status" value="1"/>
</dbReference>
<dbReference type="PROSITE" id="PS50052">
    <property type="entry name" value="GUANYLATE_KINASE_2"/>
    <property type="match status" value="1"/>
</dbReference>
<sequence>MTQQGILIVLSGPSGAGKGTICKELLRSYPNLHYSVSATTRAARAGEVHGTNYWFVSQEEFQEMIAKDDLLEWANVYGNCYGTPRQYVMELLNDGKDVILEIDTQGAMQIKNKFPEGVFIYIIPPSLNELANRIYKRGTDSLESIKTRLSCATFEIDCAQHYNYVVVNDLVEEAVRKISAIITAEKCNAKRNTLLVNDVCCCKTAES</sequence>
<dbReference type="PANTHER" id="PTHR23117">
    <property type="entry name" value="GUANYLATE KINASE-RELATED"/>
    <property type="match status" value="1"/>
</dbReference>
<keyword evidence="6 13" id="KW-0963">Cytoplasm</keyword>
<dbReference type="InterPro" id="IPR027417">
    <property type="entry name" value="P-loop_NTPase"/>
</dbReference>
<evidence type="ECO:0000259" key="14">
    <source>
        <dbReference type="PROSITE" id="PS50052"/>
    </source>
</evidence>
<dbReference type="SUPFAM" id="SSF52540">
    <property type="entry name" value="P-loop containing nucleoside triphosphate hydrolases"/>
    <property type="match status" value="1"/>
</dbReference>
<evidence type="ECO:0000256" key="7">
    <source>
        <dbReference type="ARBA" id="ARBA00022679"/>
    </source>
</evidence>
<dbReference type="Gene3D" id="3.40.50.300">
    <property type="entry name" value="P-loop containing nucleotide triphosphate hydrolases"/>
    <property type="match status" value="1"/>
</dbReference>
<dbReference type="OrthoDB" id="9808150at2"/>
<evidence type="ECO:0000256" key="8">
    <source>
        <dbReference type="ARBA" id="ARBA00022741"/>
    </source>
</evidence>
<feature type="binding site" evidence="13">
    <location>
        <begin position="12"/>
        <end position="19"/>
    </location>
    <ligand>
        <name>ATP</name>
        <dbReference type="ChEBI" id="CHEBI:30616"/>
    </ligand>
</feature>
<evidence type="ECO:0000256" key="6">
    <source>
        <dbReference type="ARBA" id="ARBA00022490"/>
    </source>
</evidence>
<evidence type="ECO:0000313" key="15">
    <source>
        <dbReference type="EMBL" id="SEO31080.1"/>
    </source>
</evidence>
<dbReference type="Pfam" id="PF00625">
    <property type="entry name" value="Guanylate_kin"/>
    <property type="match status" value="1"/>
</dbReference>
<proteinExistence type="inferred from homology"/>
<dbReference type="InterPro" id="IPR017665">
    <property type="entry name" value="Guanylate_kinase"/>
</dbReference>
<evidence type="ECO:0000256" key="13">
    <source>
        <dbReference type="HAMAP-Rule" id="MF_00328"/>
    </source>
</evidence>
<gene>
    <name evidence="13" type="primary">gmk</name>
    <name evidence="15" type="ORF">SAMN04490178_101171</name>
</gene>
<keyword evidence="7 13" id="KW-0808">Transferase</keyword>
<keyword evidence="10 13" id="KW-0067">ATP-binding</keyword>
<comment type="function">
    <text evidence="1 13">Essential for recycling GMP and indirectly, cGMP.</text>
</comment>
<dbReference type="SMART" id="SM00072">
    <property type="entry name" value="GuKc"/>
    <property type="match status" value="1"/>
</dbReference>
<dbReference type="STRING" id="112903.SAMN04490178_101171"/>
<dbReference type="EMBL" id="FODY01000001">
    <property type="protein sequence ID" value="SEO31080.1"/>
    <property type="molecule type" value="Genomic_DNA"/>
</dbReference>
<evidence type="ECO:0000313" key="16">
    <source>
        <dbReference type="Proteomes" id="UP000198847"/>
    </source>
</evidence>
<dbReference type="GO" id="GO:0005829">
    <property type="term" value="C:cytosol"/>
    <property type="evidence" value="ECO:0007669"/>
    <property type="project" value="TreeGrafter"/>
</dbReference>
<evidence type="ECO:0000256" key="9">
    <source>
        <dbReference type="ARBA" id="ARBA00022777"/>
    </source>
</evidence>
<dbReference type="InterPro" id="IPR008144">
    <property type="entry name" value="Guanylate_kin-like_dom"/>
</dbReference>
<keyword evidence="8 13" id="KW-0547">Nucleotide-binding</keyword>
<comment type="subcellular location">
    <subcellularLocation>
        <location evidence="2 13">Cytoplasm</location>
    </subcellularLocation>
</comment>
<protein>
    <recommendedName>
        <fullName evidence="5 13">Guanylate kinase</fullName>
        <ecNumber evidence="4 13">2.7.4.8</ecNumber>
    </recommendedName>
    <alternativeName>
        <fullName evidence="11 13">GMP kinase</fullName>
    </alternativeName>
</protein>
<dbReference type="HAMAP" id="MF_00328">
    <property type="entry name" value="Guanylate_kinase"/>
    <property type="match status" value="1"/>
</dbReference>
<dbReference type="FunFam" id="3.40.50.300:FF:000855">
    <property type="entry name" value="Guanylate kinase"/>
    <property type="match status" value="1"/>
</dbReference>